<dbReference type="GO" id="GO:0016020">
    <property type="term" value="C:membrane"/>
    <property type="evidence" value="ECO:0007669"/>
    <property type="project" value="UniProtKB-SubCell"/>
</dbReference>
<feature type="transmembrane region" description="Helical" evidence="7">
    <location>
        <begin position="109"/>
        <end position="127"/>
    </location>
</feature>
<accession>A0A259U435</accession>
<comment type="caution">
    <text evidence="9">The sequence shown here is derived from an EMBL/GenBank/DDBJ whole genome shotgun (WGS) entry which is preliminary data.</text>
</comment>
<feature type="transmembrane region" description="Helical" evidence="7">
    <location>
        <begin position="314"/>
        <end position="337"/>
    </location>
</feature>
<dbReference type="NCBIfam" id="TIGR03025">
    <property type="entry name" value="EPS_sugtrans"/>
    <property type="match status" value="1"/>
</dbReference>
<dbReference type="InterPro" id="IPR017475">
    <property type="entry name" value="EPS_sugar_tfrase"/>
</dbReference>
<keyword evidence="10" id="KW-1185">Reference proteome</keyword>
<evidence type="ECO:0000256" key="6">
    <source>
        <dbReference type="ARBA" id="ARBA00023136"/>
    </source>
</evidence>
<feature type="domain" description="Bacterial sugar transferase" evidence="8">
    <location>
        <begin position="309"/>
        <end position="491"/>
    </location>
</feature>
<dbReference type="Gene3D" id="3.40.50.720">
    <property type="entry name" value="NAD(P)-binding Rossmann-like Domain"/>
    <property type="match status" value="1"/>
</dbReference>
<keyword evidence="3 9" id="KW-0808">Transferase</keyword>
<evidence type="ECO:0000256" key="5">
    <source>
        <dbReference type="ARBA" id="ARBA00022989"/>
    </source>
</evidence>
<evidence type="ECO:0000256" key="1">
    <source>
        <dbReference type="ARBA" id="ARBA00004141"/>
    </source>
</evidence>
<feature type="transmembrane region" description="Helical" evidence="7">
    <location>
        <begin position="42"/>
        <end position="65"/>
    </location>
</feature>
<gene>
    <name evidence="9" type="ORF">BSZ36_05620</name>
</gene>
<reference evidence="9 10" key="1">
    <citation type="submission" date="2016-11" db="EMBL/GenBank/DDBJ databases">
        <title>Study of marine rhodopsin-containing bacteria.</title>
        <authorList>
            <person name="Yoshizawa S."/>
            <person name="Kumagai Y."/>
            <person name="Kogure K."/>
        </authorList>
    </citation>
    <scope>NUCLEOTIDE SEQUENCE [LARGE SCALE GENOMIC DNA]</scope>
    <source>
        <strain evidence="9 10">SG-29</strain>
    </source>
</reference>
<dbReference type="PANTHER" id="PTHR30576:SF0">
    <property type="entry name" value="UNDECAPRENYL-PHOSPHATE N-ACETYLGALACTOSAMINYL 1-PHOSPHATE TRANSFERASE-RELATED"/>
    <property type="match status" value="1"/>
</dbReference>
<keyword evidence="5 7" id="KW-1133">Transmembrane helix</keyword>
<dbReference type="GO" id="GO:0016780">
    <property type="term" value="F:phosphotransferase activity, for other substituted phosphate groups"/>
    <property type="evidence" value="ECO:0007669"/>
    <property type="project" value="TreeGrafter"/>
</dbReference>
<name>A0A259U435_9BACT</name>
<evidence type="ECO:0000313" key="10">
    <source>
        <dbReference type="Proteomes" id="UP000216446"/>
    </source>
</evidence>
<organism evidence="9 10">
    <name type="scientific">Rubricoccus marinus</name>
    <dbReference type="NCBI Taxonomy" id="716817"/>
    <lineage>
        <taxon>Bacteria</taxon>
        <taxon>Pseudomonadati</taxon>
        <taxon>Rhodothermota</taxon>
        <taxon>Rhodothermia</taxon>
        <taxon>Rhodothermales</taxon>
        <taxon>Rubricoccaceae</taxon>
        <taxon>Rubricoccus</taxon>
    </lineage>
</organism>
<dbReference type="EMBL" id="MQWB01000001">
    <property type="protein sequence ID" value="OZC04607.1"/>
    <property type="molecule type" value="Genomic_DNA"/>
</dbReference>
<dbReference type="RefSeq" id="WP_094551185.1">
    <property type="nucleotide sequence ID" value="NZ_MQWB01000001.1"/>
</dbReference>
<dbReference type="PANTHER" id="PTHR30576">
    <property type="entry name" value="COLANIC BIOSYNTHESIS UDP-GLUCOSE LIPID CARRIER TRANSFERASE"/>
    <property type="match status" value="1"/>
</dbReference>
<keyword evidence="4 7" id="KW-0812">Transmembrane</keyword>
<evidence type="ECO:0000256" key="7">
    <source>
        <dbReference type="SAM" id="Phobius"/>
    </source>
</evidence>
<proteinExistence type="inferred from homology"/>
<evidence type="ECO:0000256" key="3">
    <source>
        <dbReference type="ARBA" id="ARBA00022679"/>
    </source>
</evidence>
<dbReference type="InterPro" id="IPR003362">
    <property type="entry name" value="Bact_transf"/>
</dbReference>
<dbReference type="Pfam" id="PF02397">
    <property type="entry name" value="Bac_transf"/>
    <property type="match status" value="1"/>
</dbReference>
<keyword evidence="6 7" id="KW-0472">Membrane</keyword>
<evidence type="ECO:0000313" key="9">
    <source>
        <dbReference type="EMBL" id="OZC04607.1"/>
    </source>
</evidence>
<evidence type="ECO:0000256" key="4">
    <source>
        <dbReference type="ARBA" id="ARBA00022692"/>
    </source>
</evidence>
<dbReference type="AlphaFoldDB" id="A0A259U435"/>
<feature type="transmembrane region" description="Helical" evidence="7">
    <location>
        <begin position="77"/>
        <end position="97"/>
    </location>
</feature>
<sequence>MSRRVELSALLLVDALGLGTAWVAFRAACERWDWMAVEPMGVSALAKGSLLALGWITLLAFAGLYADRYARGRFDELVTLLKVVTFGSLVLFFGYYLDRLSPGSARQAVALYGASVLGFVAVGRMVVRGVQKALILRGHGRHRAVVVGWSDRVETLYHDLARYPAAGIELVGAVRLTHDPTPVGVLAMSGASGAGLPPEAGVRVLPSGDALPAGALEVTAAGAPSHAIAELPGLIDRLGVQDVLIALGSEDVDTLDQVLRVCDGRSVSLKLVPDFYAAVGGMARTEHIYGLPLIEVFPEPIPAWEKRTKRIADIVVSALVLLLGAPLWLGLAALVSLTSPGGAIYRQKRVGQGGRTFTIHKYRTMVDGAERETGPVWAASGDSRITPLGRWMRKTRLDEVPQFWDVLRGEMSLVGPRPERPFFVDRLADEIPLYSRRHRVQPGITGLAQVKHGYDTDIEDVRQKLKYDLFYIENLSLQMDAKILLQTIKTTVLGKGQ</sequence>
<comment type="similarity">
    <text evidence="2">Belongs to the bacterial sugar transferase family.</text>
</comment>
<dbReference type="Proteomes" id="UP000216446">
    <property type="component" value="Unassembled WGS sequence"/>
</dbReference>
<protein>
    <submittedName>
        <fullName evidence="9">Exopolysaccharide biosynthesis polyprenyl glycosylphosphotransferase</fullName>
    </submittedName>
</protein>
<comment type="subcellular location">
    <subcellularLocation>
        <location evidence="1">Membrane</location>
        <topology evidence="1">Multi-pass membrane protein</topology>
    </subcellularLocation>
</comment>
<evidence type="ECO:0000256" key="2">
    <source>
        <dbReference type="ARBA" id="ARBA00006464"/>
    </source>
</evidence>
<dbReference type="OrthoDB" id="9808602at2"/>
<dbReference type="InParanoid" id="A0A259U435"/>
<evidence type="ECO:0000259" key="8">
    <source>
        <dbReference type="Pfam" id="PF02397"/>
    </source>
</evidence>